<evidence type="ECO:0000313" key="4">
    <source>
        <dbReference type="EMBL" id="RAS66131.1"/>
    </source>
</evidence>
<name>A0ABX9ECS9_9PSEU</name>
<dbReference type="PROSITE" id="PS50294">
    <property type="entry name" value="WD_REPEATS_REGION"/>
    <property type="match status" value="1"/>
</dbReference>
<dbReference type="Gene3D" id="2.130.10.10">
    <property type="entry name" value="YVTN repeat-like/Quinoprotein amine dehydrogenase"/>
    <property type="match status" value="1"/>
</dbReference>
<dbReference type="SMART" id="SM00320">
    <property type="entry name" value="WD40"/>
    <property type="match status" value="1"/>
</dbReference>
<sequence>MDASSGWDGTVWPWRMSERHTREPIVRIADANGFVRGSVFSPDGTYIASGGNDTTIRLWDVGLDRVIARLCAREPRPMTLQQWEEHYPDVPYRQFRR</sequence>
<dbReference type="Pfam" id="PF00400">
    <property type="entry name" value="WD40"/>
    <property type="match status" value="1"/>
</dbReference>
<comment type="caution">
    <text evidence="4">The sequence shown here is derived from an EMBL/GenBank/DDBJ whole genome shotgun (WGS) entry which is preliminary data.</text>
</comment>
<dbReference type="PROSITE" id="PS50082">
    <property type="entry name" value="WD_REPEATS_2"/>
    <property type="match status" value="1"/>
</dbReference>
<keyword evidence="5" id="KW-1185">Reference proteome</keyword>
<accession>A0ABX9ECS9</accession>
<dbReference type="PROSITE" id="PS00678">
    <property type="entry name" value="WD_REPEATS_1"/>
    <property type="match status" value="1"/>
</dbReference>
<dbReference type="SUPFAM" id="SSF50978">
    <property type="entry name" value="WD40 repeat-like"/>
    <property type="match status" value="1"/>
</dbReference>
<gene>
    <name evidence="4" type="ORF">C8D87_104682</name>
</gene>
<dbReference type="InterPro" id="IPR015943">
    <property type="entry name" value="WD40/YVTN_repeat-like_dom_sf"/>
</dbReference>
<dbReference type="EMBL" id="QLTT01000004">
    <property type="protein sequence ID" value="RAS66131.1"/>
    <property type="molecule type" value="Genomic_DNA"/>
</dbReference>
<evidence type="ECO:0000256" key="3">
    <source>
        <dbReference type="PROSITE-ProRule" id="PRU00221"/>
    </source>
</evidence>
<dbReference type="Proteomes" id="UP000248714">
    <property type="component" value="Unassembled WGS sequence"/>
</dbReference>
<organism evidence="4 5">
    <name type="scientific">Lentzea atacamensis</name>
    <dbReference type="NCBI Taxonomy" id="531938"/>
    <lineage>
        <taxon>Bacteria</taxon>
        <taxon>Bacillati</taxon>
        <taxon>Actinomycetota</taxon>
        <taxon>Actinomycetes</taxon>
        <taxon>Pseudonocardiales</taxon>
        <taxon>Pseudonocardiaceae</taxon>
        <taxon>Lentzea</taxon>
    </lineage>
</organism>
<evidence type="ECO:0000256" key="1">
    <source>
        <dbReference type="ARBA" id="ARBA00022574"/>
    </source>
</evidence>
<proteinExistence type="predicted"/>
<dbReference type="InterPro" id="IPR019775">
    <property type="entry name" value="WD40_repeat_CS"/>
</dbReference>
<keyword evidence="2" id="KW-0677">Repeat</keyword>
<feature type="repeat" description="WD" evidence="3">
    <location>
        <begin position="28"/>
        <end position="61"/>
    </location>
</feature>
<protein>
    <submittedName>
        <fullName evidence="4">WD domain G-beta repeat uncharacterized protein</fullName>
    </submittedName>
</protein>
<reference evidence="4 5" key="1">
    <citation type="submission" date="2018-06" db="EMBL/GenBank/DDBJ databases">
        <title>Genomic Encyclopedia of Type Strains, Phase IV (KMG-IV): sequencing the most valuable type-strain genomes for metagenomic binning, comparative biology and taxonomic classification.</title>
        <authorList>
            <person name="Goeker M."/>
        </authorList>
    </citation>
    <scope>NUCLEOTIDE SEQUENCE [LARGE SCALE GENOMIC DNA]</scope>
    <source>
        <strain evidence="4 5">DSM 45479</strain>
    </source>
</reference>
<evidence type="ECO:0000256" key="2">
    <source>
        <dbReference type="ARBA" id="ARBA00022737"/>
    </source>
</evidence>
<keyword evidence="1 3" id="KW-0853">WD repeat</keyword>
<evidence type="ECO:0000313" key="5">
    <source>
        <dbReference type="Proteomes" id="UP000248714"/>
    </source>
</evidence>
<dbReference type="InterPro" id="IPR001680">
    <property type="entry name" value="WD40_rpt"/>
</dbReference>
<dbReference type="InterPro" id="IPR036322">
    <property type="entry name" value="WD40_repeat_dom_sf"/>
</dbReference>
<dbReference type="RefSeq" id="WP_112228182.1">
    <property type="nucleotide sequence ID" value="NZ_QLTT01000004.1"/>
</dbReference>